<feature type="domain" description="Cadherin" evidence="11">
    <location>
        <begin position="638"/>
        <end position="719"/>
    </location>
</feature>
<dbReference type="GO" id="GO:0008013">
    <property type="term" value="F:beta-catenin binding"/>
    <property type="evidence" value="ECO:0007669"/>
    <property type="project" value="TreeGrafter"/>
</dbReference>
<dbReference type="SUPFAM" id="SSF49313">
    <property type="entry name" value="Cadherin-like"/>
    <property type="match status" value="7"/>
</dbReference>
<dbReference type="Pfam" id="PF00028">
    <property type="entry name" value="Cadherin"/>
    <property type="match status" value="5"/>
</dbReference>
<dbReference type="InterPro" id="IPR015919">
    <property type="entry name" value="Cadherin-like_sf"/>
</dbReference>
<evidence type="ECO:0000313" key="12">
    <source>
        <dbReference type="EMBL" id="KZC12502.1"/>
    </source>
</evidence>
<dbReference type="GO" id="GO:0060429">
    <property type="term" value="P:epithelium development"/>
    <property type="evidence" value="ECO:0007669"/>
    <property type="project" value="UniProtKB-ARBA"/>
</dbReference>
<comment type="subcellular location">
    <subcellularLocation>
        <location evidence="1">Membrane</location>
        <topology evidence="1">Single-pass membrane protein</topology>
    </subcellularLocation>
</comment>
<dbReference type="PANTHER" id="PTHR24027">
    <property type="entry name" value="CADHERIN-23"/>
    <property type="match status" value="1"/>
</dbReference>
<keyword evidence="5" id="KW-0677">Repeat</keyword>
<keyword evidence="13" id="KW-1185">Reference proteome</keyword>
<dbReference type="PROSITE" id="PS50268">
    <property type="entry name" value="CADHERIN_2"/>
    <property type="match status" value="7"/>
</dbReference>
<evidence type="ECO:0000256" key="6">
    <source>
        <dbReference type="ARBA" id="ARBA00022837"/>
    </source>
</evidence>
<feature type="domain" description="Cadherin" evidence="11">
    <location>
        <begin position="19"/>
        <end position="104"/>
    </location>
</feature>
<evidence type="ECO:0000313" key="13">
    <source>
        <dbReference type="Proteomes" id="UP000076502"/>
    </source>
</evidence>
<dbReference type="GO" id="GO:0045296">
    <property type="term" value="F:cadherin binding"/>
    <property type="evidence" value="ECO:0007669"/>
    <property type="project" value="TreeGrafter"/>
</dbReference>
<dbReference type="CDD" id="cd11304">
    <property type="entry name" value="Cadherin_repeat"/>
    <property type="match status" value="7"/>
</dbReference>
<organism evidence="12 13">
    <name type="scientific">Dufourea novaeangliae</name>
    <name type="common">Sweat bee</name>
    <dbReference type="NCBI Taxonomy" id="178035"/>
    <lineage>
        <taxon>Eukaryota</taxon>
        <taxon>Metazoa</taxon>
        <taxon>Ecdysozoa</taxon>
        <taxon>Arthropoda</taxon>
        <taxon>Hexapoda</taxon>
        <taxon>Insecta</taxon>
        <taxon>Pterygota</taxon>
        <taxon>Neoptera</taxon>
        <taxon>Endopterygota</taxon>
        <taxon>Hymenoptera</taxon>
        <taxon>Apocrita</taxon>
        <taxon>Aculeata</taxon>
        <taxon>Apoidea</taxon>
        <taxon>Anthophila</taxon>
        <taxon>Halictidae</taxon>
        <taxon>Rophitinae</taxon>
        <taxon>Dufourea</taxon>
    </lineage>
</organism>
<dbReference type="PROSITE" id="PS00232">
    <property type="entry name" value="CADHERIN_1"/>
    <property type="match status" value="1"/>
</dbReference>
<evidence type="ECO:0000259" key="11">
    <source>
        <dbReference type="PROSITE" id="PS50268"/>
    </source>
</evidence>
<keyword evidence="6 10" id="KW-0106">Calcium</keyword>
<dbReference type="PRINTS" id="PR00205">
    <property type="entry name" value="CADHERIN"/>
</dbReference>
<feature type="domain" description="Cadherin" evidence="11">
    <location>
        <begin position="407"/>
        <end position="513"/>
    </location>
</feature>
<evidence type="ECO:0000256" key="10">
    <source>
        <dbReference type="PROSITE-ProRule" id="PRU00043"/>
    </source>
</evidence>
<keyword evidence="7" id="KW-1133">Transmembrane helix</keyword>
<feature type="domain" description="Cadherin" evidence="11">
    <location>
        <begin position="306"/>
        <end position="406"/>
    </location>
</feature>
<dbReference type="FunFam" id="2.60.40.60:FF:000058">
    <property type="entry name" value="FAT atypical cadherin 3"/>
    <property type="match status" value="1"/>
</dbReference>
<evidence type="ECO:0000256" key="3">
    <source>
        <dbReference type="ARBA" id="ARBA00022692"/>
    </source>
</evidence>
<name>A0A154PKX6_DUFNO</name>
<evidence type="ECO:0000256" key="8">
    <source>
        <dbReference type="ARBA" id="ARBA00023136"/>
    </source>
</evidence>
<dbReference type="STRING" id="178035.A0A154PKX6"/>
<dbReference type="FunFam" id="2.60.40.60:FF:000403">
    <property type="entry name" value="Protocadherin 15"/>
    <property type="match status" value="1"/>
</dbReference>
<dbReference type="FunFam" id="2.60.40.60:FF:000020">
    <property type="entry name" value="Dachsous cadherin-related 1b"/>
    <property type="match status" value="2"/>
</dbReference>
<evidence type="ECO:0000256" key="4">
    <source>
        <dbReference type="ARBA" id="ARBA00022729"/>
    </source>
</evidence>
<dbReference type="Proteomes" id="UP000076502">
    <property type="component" value="Unassembled WGS sequence"/>
</dbReference>
<keyword evidence="3" id="KW-0812">Transmembrane</keyword>
<evidence type="ECO:0000256" key="7">
    <source>
        <dbReference type="ARBA" id="ARBA00022989"/>
    </source>
</evidence>
<gene>
    <name evidence="12" type="ORF">WN55_04040</name>
</gene>
<feature type="domain" description="Cadherin" evidence="11">
    <location>
        <begin position="205"/>
        <end position="305"/>
    </location>
</feature>
<evidence type="ECO:0000256" key="1">
    <source>
        <dbReference type="ARBA" id="ARBA00004167"/>
    </source>
</evidence>
<feature type="domain" description="Cadherin" evidence="11">
    <location>
        <begin position="105"/>
        <end position="204"/>
    </location>
</feature>
<dbReference type="InterPro" id="IPR002126">
    <property type="entry name" value="Cadherin-like_dom"/>
</dbReference>
<evidence type="ECO:0000256" key="9">
    <source>
        <dbReference type="ARBA" id="ARBA00023157"/>
    </source>
</evidence>
<feature type="domain" description="Cadherin" evidence="11">
    <location>
        <begin position="518"/>
        <end position="628"/>
    </location>
</feature>
<evidence type="ECO:0000256" key="5">
    <source>
        <dbReference type="ARBA" id="ARBA00022737"/>
    </source>
</evidence>
<protein>
    <submittedName>
        <fullName evidence="12">Protocadherin-15</fullName>
    </submittedName>
</protein>
<dbReference type="GO" id="GO:0005509">
    <property type="term" value="F:calcium ion binding"/>
    <property type="evidence" value="ECO:0007669"/>
    <property type="project" value="UniProtKB-UniRule"/>
</dbReference>
<dbReference type="FunFam" id="2.60.40.60:FF:000275">
    <property type="entry name" value="Si:dkey-30k22.7"/>
    <property type="match status" value="1"/>
</dbReference>
<evidence type="ECO:0000256" key="2">
    <source>
        <dbReference type="ARBA" id="ARBA00022536"/>
    </source>
</evidence>
<dbReference type="EMBL" id="KQ434948">
    <property type="protein sequence ID" value="KZC12502.1"/>
    <property type="molecule type" value="Genomic_DNA"/>
</dbReference>
<sequence>MLPMTAPITVQAGETKQLVTKVEATDNDDGENAEITYSIYHVSNNGLHKFKIDPKTGVIESMRKLNAGEQYSITVQATDKGGKYSQTIVEVNVIPGPNTRSPIFQQSVYEVQVSEGASINSTVATITAVDPENDPVSYSIVSGNDLRQFGIGDKSGVITVIRKLDREDLTRYQLLIKAEDSGSLFSTATVNIKVTDINDKNPEFVDLPYEFTVKEGEARKLIGRVHAEDADEGINAEITYFAPDDIPFTVDPDTGDILTKIVLDYEQNDEYKFVVTARDGAPDYRLATATVTVKVIDVEDEVPIFRQSSYEARVKENIPDYTVTQVMADDPDTKKQITYMIRQGDTELFSIEPKTGVIKTLRGLDYERENQHILIVGTEENTNDLPGSTTKIVINVQDVNDIPPVFTSVPRPSTLDDDVPIGTTVINLIATDSDGTAPGNQVRYEIIGRGIANKYFVIDPDTGVLRIRDDLRKETDTEYQVDVRAHDMGEPQLSSVTTVPIYVRHVATVAPEIGLGFAENSYNVDVPEDASDNTLIKIITIINSHTHDTTPLKCEIYSGNENGLFEANVTEERNCALKLKRGALDYETTESYQIKIKLESLTGLLNSGRNTTMVKIQVLDVNDNKPEFVFPESNNNLMKGRYFAAIPRGAQFASTVIQVKANDKDNGRYGKLEYKIHVGRGSDYFAMDSSSGIIRTTTTFDNVDSMELPFKFDVLVRDNPNSTDNFNSIVAPVIVNLIGEEHLMWHR</sequence>
<keyword evidence="9" id="KW-1015">Disulfide bond</keyword>
<dbReference type="SMART" id="SM00112">
    <property type="entry name" value="CA"/>
    <property type="match status" value="7"/>
</dbReference>
<dbReference type="Gene3D" id="2.60.40.60">
    <property type="entry name" value="Cadherins"/>
    <property type="match status" value="7"/>
</dbReference>
<dbReference type="FunFam" id="2.60.40.60:FF:000363">
    <property type="entry name" value="Dachsous cadherin-related 1a"/>
    <property type="match status" value="1"/>
</dbReference>
<reference evidence="12 13" key="1">
    <citation type="submission" date="2015-07" db="EMBL/GenBank/DDBJ databases">
        <title>The genome of Dufourea novaeangliae.</title>
        <authorList>
            <person name="Pan H."/>
            <person name="Kapheim K."/>
        </authorList>
    </citation>
    <scope>NUCLEOTIDE SEQUENCE [LARGE SCALE GENOMIC DNA]</scope>
    <source>
        <strain evidence="12">0120121106</strain>
        <tissue evidence="12">Whole body</tissue>
    </source>
</reference>
<dbReference type="GO" id="GO:0016342">
    <property type="term" value="C:catenin complex"/>
    <property type="evidence" value="ECO:0007669"/>
    <property type="project" value="TreeGrafter"/>
</dbReference>
<dbReference type="PANTHER" id="PTHR24027:SF422">
    <property type="entry name" value="CADHERIN DOMAIN-CONTAINING PROTEIN"/>
    <property type="match status" value="1"/>
</dbReference>
<dbReference type="InterPro" id="IPR039808">
    <property type="entry name" value="Cadherin"/>
</dbReference>
<keyword evidence="2" id="KW-0245">EGF-like domain</keyword>
<dbReference type="InterPro" id="IPR020894">
    <property type="entry name" value="Cadherin_CS"/>
</dbReference>
<keyword evidence="4" id="KW-0732">Signal</keyword>
<accession>A0A154PKX6</accession>
<dbReference type="AlphaFoldDB" id="A0A154PKX6"/>
<dbReference type="GO" id="GO:0016477">
    <property type="term" value="P:cell migration"/>
    <property type="evidence" value="ECO:0007669"/>
    <property type="project" value="TreeGrafter"/>
</dbReference>
<dbReference type="GO" id="GO:0009653">
    <property type="term" value="P:anatomical structure morphogenesis"/>
    <property type="evidence" value="ECO:0007669"/>
    <property type="project" value="UniProtKB-ARBA"/>
</dbReference>
<keyword evidence="8" id="KW-0472">Membrane</keyword>
<proteinExistence type="predicted"/>
<dbReference type="GO" id="GO:0007156">
    <property type="term" value="P:homophilic cell adhesion via plasma membrane adhesion molecules"/>
    <property type="evidence" value="ECO:0007669"/>
    <property type="project" value="InterPro"/>
</dbReference>
<dbReference type="OrthoDB" id="10029135at2759"/>